<evidence type="ECO:0000259" key="7">
    <source>
        <dbReference type="Pfam" id="PF20684"/>
    </source>
</evidence>
<dbReference type="Pfam" id="PF20684">
    <property type="entry name" value="Fung_rhodopsin"/>
    <property type="match status" value="1"/>
</dbReference>
<evidence type="ECO:0000256" key="1">
    <source>
        <dbReference type="ARBA" id="ARBA00004141"/>
    </source>
</evidence>
<evidence type="ECO:0000313" key="8">
    <source>
        <dbReference type="EMBL" id="OCL13773.1"/>
    </source>
</evidence>
<gene>
    <name evidence="8" type="ORF">AOQ84DRAFT_436102</name>
</gene>
<keyword evidence="4 6" id="KW-0472">Membrane</keyword>
<comment type="similarity">
    <text evidence="5">Belongs to the SAT4 family.</text>
</comment>
<proteinExistence type="inferred from homology"/>
<comment type="subcellular location">
    <subcellularLocation>
        <location evidence="1">Membrane</location>
        <topology evidence="1">Multi-pass membrane protein</topology>
    </subcellularLocation>
</comment>
<dbReference type="InterPro" id="IPR049326">
    <property type="entry name" value="Rhodopsin_dom_fungi"/>
</dbReference>
<protein>
    <recommendedName>
        <fullName evidence="7">Rhodopsin domain-containing protein</fullName>
    </recommendedName>
</protein>
<keyword evidence="2 6" id="KW-0812">Transmembrane</keyword>
<dbReference type="PANTHER" id="PTHR33048:SF123">
    <property type="entry name" value="INTEGRAL MEMBRANE PROTEIN"/>
    <property type="match status" value="1"/>
</dbReference>
<keyword evidence="3 6" id="KW-1133">Transmembrane helix</keyword>
<feature type="transmembrane region" description="Helical" evidence="6">
    <location>
        <begin position="173"/>
        <end position="194"/>
    </location>
</feature>
<name>A0A8E2JY45_9PEZI</name>
<reference evidence="8 9" key="1">
    <citation type="journal article" date="2016" name="Nat. Commun.">
        <title>Ectomycorrhizal ecology is imprinted in the genome of the dominant symbiotic fungus Cenococcum geophilum.</title>
        <authorList>
            <consortium name="DOE Joint Genome Institute"/>
            <person name="Peter M."/>
            <person name="Kohler A."/>
            <person name="Ohm R.A."/>
            <person name="Kuo A."/>
            <person name="Krutzmann J."/>
            <person name="Morin E."/>
            <person name="Arend M."/>
            <person name="Barry K.W."/>
            <person name="Binder M."/>
            <person name="Choi C."/>
            <person name="Clum A."/>
            <person name="Copeland A."/>
            <person name="Grisel N."/>
            <person name="Haridas S."/>
            <person name="Kipfer T."/>
            <person name="LaButti K."/>
            <person name="Lindquist E."/>
            <person name="Lipzen A."/>
            <person name="Maire R."/>
            <person name="Meier B."/>
            <person name="Mihaltcheva S."/>
            <person name="Molinier V."/>
            <person name="Murat C."/>
            <person name="Poggeler S."/>
            <person name="Quandt C.A."/>
            <person name="Sperisen C."/>
            <person name="Tritt A."/>
            <person name="Tisserant E."/>
            <person name="Crous P.W."/>
            <person name="Henrissat B."/>
            <person name="Nehls U."/>
            <person name="Egli S."/>
            <person name="Spatafora J.W."/>
            <person name="Grigoriev I.V."/>
            <person name="Martin F.M."/>
        </authorList>
    </citation>
    <scope>NUCLEOTIDE SEQUENCE [LARGE SCALE GENOMIC DNA]</scope>
    <source>
        <strain evidence="8 9">CBS 207.34</strain>
    </source>
</reference>
<dbReference type="Proteomes" id="UP000250140">
    <property type="component" value="Unassembled WGS sequence"/>
</dbReference>
<feature type="transmembrane region" description="Helical" evidence="6">
    <location>
        <begin position="238"/>
        <end position="262"/>
    </location>
</feature>
<evidence type="ECO:0000256" key="4">
    <source>
        <dbReference type="ARBA" id="ARBA00023136"/>
    </source>
</evidence>
<organism evidence="8 9">
    <name type="scientific">Glonium stellatum</name>
    <dbReference type="NCBI Taxonomy" id="574774"/>
    <lineage>
        <taxon>Eukaryota</taxon>
        <taxon>Fungi</taxon>
        <taxon>Dikarya</taxon>
        <taxon>Ascomycota</taxon>
        <taxon>Pezizomycotina</taxon>
        <taxon>Dothideomycetes</taxon>
        <taxon>Pleosporomycetidae</taxon>
        <taxon>Gloniales</taxon>
        <taxon>Gloniaceae</taxon>
        <taxon>Glonium</taxon>
    </lineage>
</organism>
<dbReference type="OrthoDB" id="3934549at2759"/>
<evidence type="ECO:0000256" key="3">
    <source>
        <dbReference type="ARBA" id="ARBA00022989"/>
    </source>
</evidence>
<evidence type="ECO:0000256" key="6">
    <source>
        <dbReference type="SAM" id="Phobius"/>
    </source>
</evidence>
<evidence type="ECO:0000256" key="2">
    <source>
        <dbReference type="ARBA" id="ARBA00022692"/>
    </source>
</evidence>
<dbReference type="InterPro" id="IPR052337">
    <property type="entry name" value="SAT4-like"/>
</dbReference>
<dbReference type="PANTHER" id="PTHR33048">
    <property type="entry name" value="PTH11-LIKE INTEGRAL MEMBRANE PROTEIN (AFU_ORTHOLOGUE AFUA_5G11245)"/>
    <property type="match status" value="1"/>
</dbReference>
<evidence type="ECO:0000313" key="9">
    <source>
        <dbReference type="Proteomes" id="UP000250140"/>
    </source>
</evidence>
<sequence>MAYITAENGSRQPIFLIVTGTLLLLSTIAVSLRLFCRIAYVHYVGLDDYFMVAAWAVTIGMGIMNAFHISWGTGQHTDDLPLMIILIPTLKHWYAYQLVYPWALFFVKASILALYHRIFTQKNFRRAVYAVAAFVSFYTIVVFFINAFECRSHPSRAWSPTFPQGCNNLPASYFSMASINIFTDVVILILPLRAFSQLNLHRRKRWALIGIFLTGAIAVVASIVRLSALYIYTVTKDVAYDAIFILLWSQIEVNVAIISASAPSLRPLFNKAFQTSSYGQSGGYGGSQSGNVFSRSQRVKGNGQIELYSYNGDGNTTVAVRGGNTSEELILGDDGITKTVETRINIEDDEDDHSRQSTVVTKLK</sequence>
<feature type="transmembrane region" description="Helical" evidence="6">
    <location>
        <begin position="206"/>
        <end position="232"/>
    </location>
</feature>
<feature type="domain" description="Rhodopsin" evidence="7">
    <location>
        <begin position="32"/>
        <end position="271"/>
    </location>
</feature>
<accession>A0A8E2JY45</accession>
<dbReference type="EMBL" id="KV748669">
    <property type="protein sequence ID" value="OCL13773.1"/>
    <property type="molecule type" value="Genomic_DNA"/>
</dbReference>
<feature type="transmembrane region" description="Helical" evidence="6">
    <location>
        <begin position="48"/>
        <end position="73"/>
    </location>
</feature>
<evidence type="ECO:0000256" key="5">
    <source>
        <dbReference type="ARBA" id="ARBA00038359"/>
    </source>
</evidence>
<dbReference type="GO" id="GO:0016020">
    <property type="term" value="C:membrane"/>
    <property type="evidence" value="ECO:0007669"/>
    <property type="project" value="UniProtKB-SubCell"/>
</dbReference>
<feature type="transmembrane region" description="Helical" evidence="6">
    <location>
        <begin position="93"/>
        <end position="115"/>
    </location>
</feature>
<feature type="transmembrane region" description="Helical" evidence="6">
    <location>
        <begin position="127"/>
        <end position="148"/>
    </location>
</feature>
<feature type="transmembrane region" description="Helical" evidence="6">
    <location>
        <begin position="14"/>
        <end position="36"/>
    </location>
</feature>
<dbReference type="AlphaFoldDB" id="A0A8E2JY45"/>
<keyword evidence="9" id="KW-1185">Reference proteome</keyword>